<reference evidence="1" key="1">
    <citation type="submission" date="2021-06" db="EMBL/GenBank/DDBJ databases">
        <authorList>
            <person name="Kallberg Y."/>
            <person name="Tangrot J."/>
            <person name="Rosling A."/>
        </authorList>
    </citation>
    <scope>NUCLEOTIDE SEQUENCE</scope>
    <source>
        <strain evidence="1">IN212</strain>
    </source>
</reference>
<comment type="caution">
    <text evidence="1">The sequence shown here is derived from an EMBL/GenBank/DDBJ whole genome shotgun (WGS) entry which is preliminary data.</text>
</comment>
<proteinExistence type="predicted"/>
<dbReference type="AlphaFoldDB" id="A0A9N9IDP7"/>
<organism evidence="1 2">
    <name type="scientific">Racocetra fulgida</name>
    <dbReference type="NCBI Taxonomy" id="60492"/>
    <lineage>
        <taxon>Eukaryota</taxon>
        <taxon>Fungi</taxon>
        <taxon>Fungi incertae sedis</taxon>
        <taxon>Mucoromycota</taxon>
        <taxon>Glomeromycotina</taxon>
        <taxon>Glomeromycetes</taxon>
        <taxon>Diversisporales</taxon>
        <taxon>Gigasporaceae</taxon>
        <taxon>Racocetra</taxon>
    </lineage>
</organism>
<dbReference type="EMBL" id="CAJVPZ010028902">
    <property type="protein sequence ID" value="CAG8732665.1"/>
    <property type="molecule type" value="Genomic_DNA"/>
</dbReference>
<keyword evidence="2" id="KW-1185">Reference proteome</keyword>
<protein>
    <submittedName>
        <fullName evidence="1">12077_t:CDS:1</fullName>
    </submittedName>
</protein>
<dbReference type="Proteomes" id="UP000789396">
    <property type="component" value="Unassembled WGS sequence"/>
</dbReference>
<name>A0A9N9IDP7_9GLOM</name>
<evidence type="ECO:0000313" key="1">
    <source>
        <dbReference type="EMBL" id="CAG8732665.1"/>
    </source>
</evidence>
<evidence type="ECO:0000313" key="2">
    <source>
        <dbReference type="Proteomes" id="UP000789396"/>
    </source>
</evidence>
<dbReference type="OrthoDB" id="88517at2759"/>
<feature type="non-terminal residue" evidence="1">
    <location>
        <position position="1"/>
    </location>
</feature>
<sequence length="125" mass="14549">MSKAEQKIDLNRLDLNHTYTFEEFEYLNEQLKYHTLEINGQPVDLFELDEKGKLVPMSQATHWMEVTVATIVGQLDRWNIQTRQNGDIKTAQGGFNFNVEGRSKFEELDHRFKHVFFATGSGVQL</sequence>
<accession>A0A9N9IDP7</accession>
<gene>
    <name evidence="1" type="ORF">RFULGI_LOCUS12260</name>
</gene>